<dbReference type="GO" id="GO:0005634">
    <property type="term" value="C:nucleus"/>
    <property type="evidence" value="ECO:0007669"/>
    <property type="project" value="TreeGrafter"/>
</dbReference>
<dbReference type="STRING" id="126957.T1J5Z9"/>
<dbReference type="EMBL" id="JH431869">
    <property type="status" value="NOT_ANNOTATED_CDS"/>
    <property type="molecule type" value="Genomic_DNA"/>
</dbReference>
<sequence length="1165" mass="133760">MATLLQFVLDEEVSPRQFISWLLFKKTDEKKLRNFEKERADFIPFFLNYLRDQSNKLIQTAQTSGLTPVKKFSLYPKVHLNRINKDSQRSKGSSRVELFPDPNHHQKSFKKQTHRESDFKNSSTTRQEPKSQQKMCLGQFINTSVPVTSTVKKTSSLKNFTRLNFEERNSKFNEKQDALLDFGDLSNFPPVGAVNTIIPRKREPLTIIHRKDGCKISSFRKEGQEKYLHNDTVCHSVNTMETISPSLDKITDKNKLDILIDVYSELLNENSIPNLSVELYFLIQLLTVRIEPSEKSNVSRTHELGNVHNCVYFASQVFSKHEKVLCLLDRGTLKLLADNPRLCLFAPELIKNLKEKCETNANLNANGVLTAGYTIGNVSFQSDTDNKKNFSNDQAFHTFRKDQFYETIREWEANHSNSEWTFSLYLGDKVKRIVGMWMDPIIYSHFAKLFISQLIATCRGNFFQNSGTSSSSDIPCELFESLKSDPEKIKRLQKRLITPARFGGPSPPPAFPGVQEFFRDFIVFAGCSMFNCHLVDVMVSQIYELNNTDFSFPENDDFVDEKDDFVDDNLRQQFTTTLLALQTLGKFLGLVTFLPYHTVEKLPQGLKEDYAISRNKIPLVIDVVDLFKTAATAGRLTLTVPFLVEFFSMMDKCGYLLPQVQEGLKVLIQFYKSSYFGVTKENFTINLFLLYHLLGWLFETPNFPSSFFFHDMKTESIQFIGPSQLCLDALNLINHQILYTCCPYLGELKVILADFAAGTGSRPNTIKKIVPMVLNDRTSKSNRLLQLQLEENFFHNQPTSVKKIVDFVAERLASNITKNVRKEQVSVAEDRAIKILYEFISENENKDEYNDLLKQKMHQLAVDVTSELKTKISQYSCTYCENQVDKVIELLMSEENSFAVIKMCGQIVTRQAKQNVNAWVDSHVSTGFFLDELKRCVEKCNKMKNLQLEIKPQSPANLNNLHTSLNDLSPTDVAIRLKLATKQIYLEKVVPNSDDVALLITEIDTVLQSVTGDWVHPLKKYFIQLSVEFLCGLLVLEPNYVTEEHLESFSRIWKKCDLVESSFPAVITSNLLTHLGSAKNLTISWKRVGDLLLLLLKCDIVTPQNFEGQCLDVLKYDWSDDMLNLFAQCLDDVTDKYKRFSGTSEFTELVEWLAWFCHQDDNEFL</sequence>
<dbReference type="OMA" id="CVVKDAQ"/>
<dbReference type="eggNOG" id="ENOG502QPWR">
    <property type="taxonomic scope" value="Eukaryota"/>
</dbReference>
<keyword evidence="4" id="KW-1185">Reference proteome</keyword>
<dbReference type="HOGENOM" id="CLU_007271_0_0_1"/>
<reference evidence="3" key="2">
    <citation type="submission" date="2015-02" db="UniProtKB">
        <authorList>
            <consortium name="EnsemblMetazoa"/>
        </authorList>
    </citation>
    <scope>IDENTIFICATION</scope>
</reference>
<feature type="domain" description="Codanin-1 C-terminal" evidence="2">
    <location>
        <begin position="728"/>
        <end position="836"/>
    </location>
</feature>
<dbReference type="PhylomeDB" id="T1J5Z9"/>
<dbReference type="EnsemblMetazoa" id="SMAR009062-RA">
    <property type="protein sequence ID" value="SMAR009062-PA"/>
    <property type="gene ID" value="SMAR009062"/>
</dbReference>
<proteinExistence type="predicted"/>
<dbReference type="PANTHER" id="PTHR28678">
    <property type="entry name" value="CODANIN-1"/>
    <property type="match status" value="1"/>
</dbReference>
<accession>T1J5Z9</accession>
<dbReference type="PANTHER" id="PTHR28678:SF1">
    <property type="entry name" value="CODANIN-1"/>
    <property type="match status" value="1"/>
</dbReference>
<reference evidence="4" key="1">
    <citation type="submission" date="2011-05" db="EMBL/GenBank/DDBJ databases">
        <authorList>
            <person name="Richards S.R."/>
            <person name="Qu J."/>
            <person name="Jiang H."/>
            <person name="Jhangiani S.N."/>
            <person name="Agravi P."/>
            <person name="Goodspeed R."/>
            <person name="Gross S."/>
            <person name="Mandapat C."/>
            <person name="Jackson L."/>
            <person name="Mathew T."/>
            <person name="Pu L."/>
            <person name="Thornton R."/>
            <person name="Saada N."/>
            <person name="Wilczek-Boney K.B."/>
            <person name="Lee S."/>
            <person name="Kovar C."/>
            <person name="Wu Y."/>
            <person name="Scherer S.E."/>
            <person name="Worley K.C."/>
            <person name="Muzny D.M."/>
            <person name="Gibbs R."/>
        </authorList>
    </citation>
    <scope>NUCLEOTIDE SEQUENCE</scope>
    <source>
        <strain evidence="4">Brora</strain>
    </source>
</reference>
<evidence type="ECO:0000313" key="4">
    <source>
        <dbReference type="Proteomes" id="UP000014500"/>
    </source>
</evidence>
<dbReference type="Pfam" id="PF15296">
    <property type="entry name" value="Codanin-1_C"/>
    <property type="match status" value="1"/>
</dbReference>
<dbReference type="InterPro" id="IPR028171">
    <property type="entry name" value="Codanin-1_C"/>
</dbReference>
<dbReference type="InterPro" id="IPR040031">
    <property type="entry name" value="Codanin-1"/>
</dbReference>
<evidence type="ECO:0000256" key="1">
    <source>
        <dbReference type="SAM" id="MobiDB-lite"/>
    </source>
</evidence>
<name>T1J5Z9_STRMM</name>
<evidence type="ECO:0000313" key="3">
    <source>
        <dbReference type="EnsemblMetazoa" id="SMAR009062-PA"/>
    </source>
</evidence>
<evidence type="ECO:0000259" key="2">
    <source>
        <dbReference type="Pfam" id="PF15296"/>
    </source>
</evidence>
<dbReference type="Proteomes" id="UP000014500">
    <property type="component" value="Unassembled WGS sequence"/>
</dbReference>
<feature type="region of interest" description="Disordered" evidence="1">
    <location>
        <begin position="83"/>
        <end position="132"/>
    </location>
</feature>
<dbReference type="AlphaFoldDB" id="T1J5Z9"/>
<dbReference type="GO" id="GO:0006325">
    <property type="term" value="P:chromatin organization"/>
    <property type="evidence" value="ECO:0007669"/>
    <property type="project" value="TreeGrafter"/>
</dbReference>
<organism evidence="3 4">
    <name type="scientific">Strigamia maritima</name>
    <name type="common">European centipede</name>
    <name type="synonym">Geophilus maritimus</name>
    <dbReference type="NCBI Taxonomy" id="126957"/>
    <lineage>
        <taxon>Eukaryota</taxon>
        <taxon>Metazoa</taxon>
        <taxon>Ecdysozoa</taxon>
        <taxon>Arthropoda</taxon>
        <taxon>Myriapoda</taxon>
        <taxon>Chilopoda</taxon>
        <taxon>Pleurostigmophora</taxon>
        <taxon>Geophilomorpha</taxon>
        <taxon>Linotaeniidae</taxon>
        <taxon>Strigamia</taxon>
    </lineage>
</organism>
<protein>
    <recommendedName>
        <fullName evidence="2">Codanin-1 C-terminal domain-containing protein</fullName>
    </recommendedName>
</protein>
<feature type="compositionally biased region" description="Polar residues" evidence="1">
    <location>
        <begin position="120"/>
        <end position="132"/>
    </location>
</feature>